<dbReference type="VEuPathDB" id="FungiDB:JI435_091840"/>
<feature type="compositionally biased region" description="Basic and acidic residues" evidence="1">
    <location>
        <begin position="73"/>
        <end position="104"/>
    </location>
</feature>
<keyword evidence="3" id="KW-1185">Reference proteome</keyword>
<dbReference type="EMBL" id="CP069033">
    <property type="protein sequence ID" value="QRD00635.1"/>
    <property type="molecule type" value="Genomic_DNA"/>
</dbReference>
<proteinExistence type="predicted"/>
<organism evidence="2 3">
    <name type="scientific">Phaeosphaeria nodorum (strain SN15 / ATCC MYA-4574 / FGSC 10173)</name>
    <name type="common">Glume blotch fungus</name>
    <name type="synonym">Parastagonospora nodorum</name>
    <dbReference type="NCBI Taxonomy" id="321614"/>
    <lineage>
        <taxon>Eukaryota</taxon>
        <taxon>Fungi</taxon>
        <taxon>Dikarya</taxon>
        <taxon>Ascomycota</taxon>
        <taxon>Pezizomycotina</taxon>
        <taxon>Dothideomycetes</taxon>
        <taxon>Pleosporomycetidae</taxon>
        <taxon>Pleosporales</taxon>
        <taxon>Pleosporineae</taxon>
        <taxon>Phaeosphaeriaceae</taxon>
        <taxon>Parastagonospora</taxon>
    </lineage>
</organism>
<dbReference type="OrthoDB" id="10630234at2759"/>
<feature type="region of interest" description="Disordered" evidence="1">
    <location>
        <begin position="73"/>
        <end position="136"/>
    </location>
</feature>
<gene>
    <name evidence="2" type="ORF">JI435_091840</name>
</gene>
<accession>A0A7U2I3P6</accession>
<name>A0A7U2I3P6_PHANO</name>
<feature type="compositionally biased region" description="Polar residues" evidence="1">
    <location>
        <begin position="42"/>
        <end position="55"/>
    </location>
</feature>
<feature type="region of interest" description="Disordered" evidence="1">
    <location>
        <begin position="35"/>
        <end position="56"/>
    </location>
</feature>
<evidence type="ECO:0000313" key="2">
    <source>
        <dbReference type="EMBL" id="QRD00635.1"/>
    </source>
</evidence>
<feature type="region of interest" description="Disordered" evidence="1">
    <location>
        <begin position="153"/>
        <end position="176"/>
    </location>
</feature>
<feature type="compositionally biased region" description="Acidic residues" evidence="1">
    <location>
        <begin position="120"/>
        <end position="133"/>
    </location>
</feature>
<evidence type="ECO:0000256" key="1">
    <source>
        <dbReference type="SAM" id="MobiDB-lite"/>
    </source>
</evidence>
<dbReference type="Proteomes" id="UP000663193">
    <property type="component" value="Chromosome 11"/>
</dbReference>
<dbReference type="AlphaFoldDB" id="A0A7U2I3P6"/>
<protein>
    <submittedName>
        <fullName evidence="2">Uncharacterized protein</fullName>
    </submittedName>
</protein>
<sequence length="241" mass="27154">MAATTIRELGARHGLSNLSVHDLVEEFARHVSSQVQEKKIQDQNPNSNISDTATGKTRIKARARLIERQRLESEAQLRKASEEEELAKTKKEKREKEAREREAGSDGPLDSDDYRSDSSPDIDPEDDSEDEEATTAKDLAREQKERLKALLNAKYNEGQSLRESRDGNGTLHSGRNKRTMKLPARWGGYCDSTPYQLTGAYILYFKELSSDNGRIFASVMGMTRTRAMVLSAIIGHVHFKN</sequence>
<reference evidence="3" key="1">
    <citation type="journal article" date="2021" name="BMC Genomics">
        <title>Chromosome-level genome assembly and manually-curated proteome of model necrotroph Parastagonospora nodorum Sn15 reveals a genome-wide trove of candidate effector homologs, and redundancy of virulence-related functions within an accessory chromosome.</title>
        <authorList>
            <person name="Bertazzoni S."/>
            <person name="Jones D.A.B."/>
            <person name="Phan H.T."/>
            <person name="Tan K.-C."/>
            <person name="Hane J.K."/>
        </authorList>
    </citation>
    <scope>NUCLEOTIDE SEQUENCE [LARGE SCALE GENOMIC DNA]</scope>
    <source>
        <strain evidence="3">SN15 / ATCC MYA-4574 / FGSC 10173)</strain>
    </source>
</reference>
<evidence type="ECO:0000313" key="3">
    <source>
        <dbReference type="Proteomes" id="UP000663193"/>
    </source>
</evidence>